<dbReference type="PANTHER" id="PTHR43283">
    <property type="entry name" value="BETA-LACTAMASE-RELATED"/>
    <property type="match status" value="1"/>
</dbReference>
<gene>
    <name evidence="2" type="ORF">PAM7066_03433</name>
</gene>
<keyword evidence="2" id="KW-0378">Hydrolase</keyword>
<dbReference type="InterPro" id="IPR012338">
    <property type="entry name" value="Beta-lactam/transpept-like"/>
</dbReference>
<keyword evidence="2" id="KW-0121">Carboxypeptidase</keyword>
<dbReference type="Pfam" id="PF00144">
    <property type="entry name" value="Beta-lactamase"/>
    <property type="match status" value="1"/>
</dbReference>
<dbReference type="STRING" id="315423.SAMN04488020_11537"/>
<organism evidence="2 3">
    <name type="scientific">Palleronia marisminoris</name>
    <dbReference type="NCBI Taxonomy" id="315423"/>
    <lineage>
        <taxon>Bacteria</taxon>
        <taxon>Pseudomonadati</taxon>
        <taxon>Pseudomonadota</taxon>
        <taxon>Alphaproteobacteria</taxon>
        <taxon>Rhodobacterales</taxon>
        <taxon>Roseobacteraceae</taxon>
        <taxon>Palleronia</taxon>
    </lineage>
</organism>
<dbReference type="GO" id="GO:0009002">
    <property type="term" value="F:serine-type D-Ala-D-Ala carboxypeptidase activity"/>
    <property type="evidence" value="ECO:0007669"/>
    <property type="project" value="UniProtKB-EC"/>
</dbReference>
<dbReference type="AlphaFoldDB" id="A0A1Y5TP01"/>
<dbReference type="Proteomes" id="UP000193870">
    <property type="component" value="Unassembled WGS sequence"/>
</dbReference>
<evidence type="ECO:0000313" key="2">
    <source>
        <dbReference type="EMBL" id="SLN68149.1"/>
    </source>
</evidence>
<evidence type="ECO:0000313" key="3">
    <source>
        <dbReference type="Proteomes" id="UP000193870"/>
    </source>
</evidence>
<feature type="domain" description="Beta-lactamase-related" evidence="1">
    <location>
        <begin position="27"/>
        <end position="281"/>
    </location>
</feature>
<dbReference type="SUPFAM" id="SSF56601">
    <property type="entry name" value="beta-lactamase/transpeptidase-like"/>
    <property type="match status" value="1"/>
</dbReference>
<proteinExistence type="predicted"/>
<dbReference type="OrthoDB" id="5377981at2"/>
<protein>
    <submittedName>
        <fullName evidence="2">D-alanyl-D-alanine carboxypeptidase</fullName>
        <ecNumber evidence="2">3.4.16.4</ecNumber>
    </submittedName>
</protein>
<dbReference type="RefSeq" id="WP_085855390.1">
    <property type="nucleotide sequence ID" value="NZ_FOPF01000015.1"/>
</dbReference>
<dbReference type="EC" id="3.4.16.4" evidence="2"/>
<keyword evidence="3" id="KW-1185">Reference proteome</keyword>
<reference evidence="2 3" key="1">
    <citation type="submission" date="2017-03" db="EMBL/GenBank/DDBJ databases">
        <authorList>
            <person name="Afonso C.L."/>
            <person name="Miller P.J."/>
            <person name="Scott M.A."/>
            <person name="Spackman E."/>
            <person name="Goraichik I."/>
            <person name="Dimitrov K.M."/>
            <person name="Suarez D.L."/>
            <person name="Swayne D.E."/>
        </authorList>
    </citation>
    <scope>NUCLEOTIDE SEQUENCE [LARGE SCALE GENOMIC DNA]</scope>
    <source>
        <strain evidence="2 3">CECT 7066</strain>
    </source>
</reference>
<dbReference type="InterPro" id="IPR001466">
    <property type="entry name" value="Beta-lactam-related"/>
</dbReference>
<name>A0A1Y5TP01_9RHOB</name>
<dbReference type="InterPro" id="IPR050789">
    <property type="entry name" value="Diverse_Enzym_Activities"/>
</dbReference>
<sequence length="297" mass="32245">MTQSRPIFSCRICGDAPEVASGDSAPIFPYWSFTKTVIAICALKLAEAGKIDLDEPIAGQPFTLRQLLSHTAGLPDYGTLRDYHAAVRNDEEPWSRDDLLSAAMAQGRRFAPGQGWAYSNVGYMLARERVEDVADRSFACLVKDMICEPLGLRSIALATTREDFSRVHWQAAMQYHPGWVYHGCLIGTAADAAWLLHALFTSRLLKAATLAEMLHRYPLGGAIQGRPWIDHGYGLGLMSGRVGVAGRAIGHSGAGPFCVNAVYHFPDLEEPVTVASFSDGQSEGIAEFAAMKLAENG</sequence>
<evidence type="ECO:0000259" key="1">
    <source>
        <dbReference type="Pfam" id="PF00144"/>
    </source>
</evidence>
<accession>A0A1Y5TP01</accession>
<dbReference type="Gene3D" id="3.40.710.10">
    <property type="entry name" value="DD-peptidase/beta-lactamase superfamily"/>
    <property type="match status" value="1"/>
</dbReference>
<keyword evidence="2" id="KW-0645">Protease</keyword>
<dbReference type="EMBL" id="FWFV01000014">
    <property type="protein sequence ID" value="SLN68149.1"/>
    <property type="molecule type" value="Genomic_DNA"/>
</dbReference>